<dbReference type="EMBL" id="RCHU01000149">
    <property type="protein sequence ID" value="TKS12749.1"/>
    <property type="molecule type" value="Genomic_DNA"/>
</dbReference>
<sequence>MCSACNGRYPLTGDDYSGNRAEDVKPMVGMDGLSLLLAVSFNGDFGLVELRKFMIIIDDFHTYAGAHLAEKQIFIYSPFTHRVQIYSSSPLMLTFPAFAEANLAIDMYMFVRTVASYFSGVEETGCAGLRRLSLEVSSTKMGVCDQLLFIRGQLEICDPVSCLIFYHDNLLRHGCSIDLL</sequence>
<evidence type="ECO:0000313" key="1">
    <source>
        <dbReference type="EMBL" id="TKS12749.1"/>
    </source>
</evidence>
<dbReference type="STRING" id="43335.A0A4U5QQV3"/>
<name>A0A4U5QQV3_POPAL</name>
<proteinExistence type="predicted"/>
<organism evidence="1">
    <name type="scientific">Populus alba</name>
    <name type="common">White poplar</name>
    <dbReference type="NCBI Taxonomy" id="43335"/>
    <lineage>
        <taxon>Eukaryota</taxon>
        <taxon>Viridiplantae</taxon>
        <taxon>Streptophyta</taxon>
        <taxon>Embryophyta</taxon>
        <taxon>Tracheophyta</taxon>
        <taxon>Spermatophyta</taxon>
        <taxon>Magnoliopsida</taxon>
        <taxon>eudicotyledons</taxon>
        <taxon>Gunneridae</taxon>
        <taxon>Pentapetalae</taxon>
        <taxon>rosids</taxon>
        <taxon>fabids</taxon>
        <taxon>Malpighiales</taxon>
        <taxon>Salicaceae</taxon>
        <taxon>Saliceae</taxon>
        <taxon>Populus</taxon>
    </lineage>
</organism>
<accession>A0A4U5QQV3</accession>
<protein>
    <submittedName>
        <fullName evidence="1">Uncharacterized protein</fullName>
    </submittedName>
</protein>
<reference evidence="1" key="1">
    <citation type="submission" date="2018-10" db="EMBL/GenBank/DDBJ databases">
        <title>Population genomic analysis revealed the cold adaptation of white poplar.</title>
        <authorList>
            <person name="Liu Y.-J."/>
        </authorList>
    </citation>
    <scope>NUCLEOTIDE SEQUENCE [LARGE SCALE GENOMIC DNA]</scope>
    <source>
        <strain evidence="1">PAL-ZL1</strain>
    </source>
</reference>
<comment type="caution">
    <text evidence="1">The sequence shown here is derived from an EMBL/GenBank/DDBJ whole genome shotgun (WGS) entry which is preliminary data.</text>
</comment>
<gene>
    <name evidence="1" type="ORF">D5086_0000059760</name>
</gene>
<dbReference type="AlphaFoldDB" id="A0A4U5QQV3"/>